<dbReference type="InterPro" id="IPR000276">
    <property type="entry name" value="GPCR_Rhodpsn"/>
</dbReference>
<proteinExistence type="inferred from homology"/>
<evidence type="ECO:0000313" key="16">
    <source>
        <dbReference type="RefSeq" id="XP_012888044.1"/>
    </source>
</evidence>
<evidence type="ECO:0000256" key="12">
    <source>
        <dbReference type="RuleBase" id="RU000688"/>
    </source>
</evidence>
<organism evidence="15 16">
    <name type="scientific">Dipodomys ordii</name>
    <name type="common">Ord's kangaroo rat</name>
    <dbReference type="NCBI Taxonomy" id="10020"/>
    <lineage>
        <taxon>Eukaryota</taxon>
        <taxon>Metazoa</taxon>
        <taxon>Chordata</taxon>
        <taxon>Craniata</taxon>
        <taxon>Vertebrata</taxon>
        <taxon>Euteleostomi</taxon>
        <taxon>Mammalia</taxon>
        <taxon>Eutheria</taxon>
        <taxon>Euarchontoglires</taxon>
        <taxon>Glires</taxon>
        <taxon>Rodentia</taxon>
        <taxon>Castorimorpha</taxon>
        <taxon>Heteromyidae</taxon>
        <taxon>Dipodomyinae</taxon>
        <taxon>Dipodomys</taxon>
    </lineage>
</organism>
<reference evidence="16" key="1">
    <citation type="submission" date="2025-08" db="UniProtKB">
        <authorList>
            <consortium name="RefSeq"/>
        </authorList>
    </citation>
    <scope>IDENTIFICATION</scope>
    <source>
        <tissue evidence="16">Kidney</tissue>
    </source>
</reference>
<evidence type="ECO:0000256" key="10">
    <source>
        <dbReference type="ARBA" id="ARBA00023180"/>
    </source>
</evidence>
<evidence type="ECO:0000256" key="11">
    <source>
        <dbReference type="ARBA" id="ARBA00023224"/>
    </source>
</evidence>
<dbReference type="GO" id="GO:0005886">
    <property type="term" value="C:plasma membrane"/>
    <property type="evidence" value="ECO:0007669"/>
    <property type="project" value="UniProtKB-SubCell"/>
</dbReference>
<dbReference type="GO" id="GO:0007189">
    <property type="term" value="P:adenylate cyclase-activating G protein-coupled receptor signaling pathway"/>
    <property type="evidence" value="ECO:0007669"/>
    <property type="project" value="UniProtKB-ARBA"/>
</dbReference>
<keyword evidence="3" id="KW-1003">Cell membrane</keyword>
<evidence type="ECO:0000256" key="4">
    <source>
        <dbReference type="ARBA" id="ARBA00022692"/>
    </source>
</evidence>
<dbReference type="PRINTS" id="PR00237">
    <property type="entry name" value="GPCRRHODOPSN"/>
</dbReference>
<evidence type="ECO:0000313" key="15">
    <source>
        <dbReference type="Proteomes" id="UP000081671"/>
    </source>
</evidence>
<feature type="transmembrane region" description="Helical" evidence="13">
    <location>
        <begin position="226"/>
        <end position="246"/>
    </location>
</feature>
<feature type="transmembrane region" description="Helical" evidence="13">
    <location>
        <begin position="94"/>
        <end position="114"/>
    </location>
</feature>
<evidence type="ECO:0000256" key="2">
    <source>
        <dbReference type="ARBA" id="ARBA00010663"/>
    </source>
</evidence>
<sequence>MGGNRTGEGCRVDARVDHLLPPSLYALVIGVGLPTNCLALWAAAQQVRQRNELGVYLLNLSVADLLYIGSLPLWADYFLHHDNWIHGPGSCKLFGFVFYTNIYISMAFLCCISVDRYLAVAHPLRFARLRRVKTAVAVSSVVWATELGANSAPLFHDELFRDRYNHTFCFEKFPMEAWVAWMNLYRVFVGFLAPWALMLLCYRGILRAVRASVSTERREKARIRRLALGLLAIALLCFAPYHALLLSRSAARLGRPGDCRLEERVFAAYHGSLAVTSLNCVADPILYCLVHDGARGDVARALHHLLRLLAGHPPREVTAAC</sequence>
<keyword evidence="9 12" id="KW-0675">Receptor</keyword>
<feature type="transmembrane region" description="Helical" evidence="13">
    <location>
        <begin position="55"/>
        <end position="74"/>
    </location>
</feature>
<keyword evidence="8" id="KW-1015">Disulfide bond</keyword>
<dbReference type="CDD" id="cd15366">
    <property type="entry name" value="7tmA_GPR4"/>
    <property type="match status" value="1"/>
</dbReference>
<evidence type="ECO:0000256" key="13">
    <source>
        <dbReference type="SAM" id="Phobius"/>
    </source>
</evidence>
<dbReference type="PANTHER" id="PTHR24234">
    <property type="entry name" value="LYSOPHOSPHATIDIC ACID RECEPTOR 5/SPHINGOSYLPHOSPHORYLCHOLINE RECEPTOR"/>
    <property type="match status" value="1"/>
</dbReference>
<dbReference type="FunCoup" id="A0A1S3GII6">
    <property type="interactions" value="645"/>
</dbReference>
<dbReference type="AlphaFoldDB" id="A0A1S3GII6"/>
<evidence type="ECO:0000256" key="7">
    <source>
        <dbReference type="ARBA" id="ARBA00023136"/>
    </source>
</evidence>
<dbReference type="SUPFAM" id="SSF81321">
    <property type="entry name" value="Family A G protein-coupled receptor-like"/>
    <property type="match status" value="1"/>
</dbReference>
<evidence type="ECO:0000256" key="1">
    <source>
        <dbReference type="ARBA" id="ARBA00004651"/>
    </source>
</evidence>
<protein>
    <submittedName>
        <fullName evidence="16">G-protein coupled receptor 4</fullName>
    </submittedName>
</protein>
<dbReference type="OrthoDB" id="8742459at2759"/>
<keyword evidence="4 12" id="KW-0812">Transmembrane</keyword>
<dbReference type="CTD" id="2828"/>
<dbReference type="PANTHER" id="PTHR24234:SF10">
    <property type="entry name" value="G-PROTEIN COUPLED RECEPTOR 4"/>
    <property type="match status" value="1"/>
</dbReference>
<evidence type="ECO:0000256" key="9">
    <source>
        <dbReference type="ARBA" id="ARBA00023170"/>
    </source>
</evidence>
<feature type="transmembrane region" description="Helical" evidence="13">
    <location>
        <begin position="184"/>
        <end position="205"/>
    </location>
</feature>
<evidence type="ECO:0000259" key="14">
    <source>
        <dbReference type="PROSITE" id="PS50262"/>
    </source>
</evidence>
<keyword evidence="11 12" id="KW-0807">Transducer</keyword>
<dbReference type="FunFam" id="1.20.1070.10:FF:000065">
    <property type="entry name" value="G-protein coupled receptor 4"/>
    <property type="match status" value="1"/>
</dbReference>
<dbReference type="PRINTS" id="PR01147">
    <property type="entry name" value="GPR4RECEPTOR"/>
</dbReference>
<dbReference type="GO" id="GO:0004930">
    <property type="term" value="F:G protein-coupled receptor activity"/>
    <property type="evidence" value="ECO:0007669"/>
    <property type="project" value="UniProtKB-KW"/>
</dbReference>
<dbReference type="Gene3D" id="1.20.1070.10">
    <property type="entry name" value="Rhodopsin 7-helix transmembrane proteins"/>
    <property type="match status" value="1"/>
</dbReference>
<dbReference type="InParanoid" id="A0A1S3GII6"/>
<dbReference type="PROSITE" id="PS50262">
    <property type="entry name" value="G_PROTEIN_RECEP_F1_2"/>
    <property type="match status" value="1"/>
</dbReference>
<gene>
    <name evidence="16" type="primary">Gpr4</name>
</gene>
<feature type="transmembrane region" description="Helical" evidence="13">
    <location>
        <begin position="24"/>
        <end position="43"/>
    </location>
</feature>
<name>A0A1S3GII6_DIPOR</name>
<dbReference type="PROSITE" id="PS00237">
    <property type="entry name" value="G_PROTEIN_RECEP_F1_1"/>
    <property type="match status" value="1"/>
</dbReference>
<dbReference type="InterPro" id="IPR002276">
    <property type="entry name" value="GPR4_orph"/>
</dbReference>
<dbReference type="KEGG" id="dord:105997995"/>
<keyword evidence="10" id="KW-0325">Glycoprotein</keyword>
<dbReference type="InterPro" id="IPR017452">
    <property type="entry name" value="GPCR_Rhodpsn_7TM"/>
</dbReference>
<comment type="subcellular location">
    <subcellularLocation>
        <location evidence="1">Cell membrane</location>
        <topology evidence="1">Multi-pass membrane protein</topology>
    </subcellularLocation>
</comment>
<feature type="domain" description="G-protein coupled receptors family 1 profile" evidence="14">
    <location>
        <begin position="35"/>
        <end position="287"/>
    </location>
</feature>
<dbReference type="GO" id="GO:0010447">
    <property type="term" value="P:response to acidic pH"/>
    <property type="evidence" value="ECO:0007669"/>
    <property type="project" value="UniProtKB-ARBA"/>
</dbReference>
<keyword evidence="5 13" id="KW-1133">Transmembrane helix</keyword>
<dbReference type="RefSeq" id="XP_012888044.1">
    <property type="nucleotide sequence ID" value="XM_013032590.1"/>
</dbReference>
<accession>A0A1S3GII6</accession>
<keyword evidence="6 12" id="KW-0297">G-protein coupled receptor</keyword>
<feature type="transmembrane region" description="Helical" evidence="13">
    <location>
        <begin position="135"/>
        <end position="155"/>
    </location>
</feature>
<dbReference type="Proteomes" id="UP000081671">
    <property type="component" value="Unplaced"/>
</dbReference>
<evidence type="ECO:0000256" key="5">
    <source>
        <dbReference type="ARBA" id="ARBA00022989"/>
    </source>
</evidence>
<evidence type="ECO:0000256" key="3">
    <source>
        <dbReference type="ARBA" id="ARBA00022475"/>
    </source>
</evidence>
<comment type="similarity">
    <text evidence="2 12">Belongs to the G-protein coupled receptor 1 family.</text>
</comment>
<keyword evidence="7 13" id="KW-0472">Membrane</keyword>
<dbReference type="GeneID" id="105997995"/>
<keyword evidence="15" id="KW-1185">Reference proteome</keyword>
<evidence type="ECO:0000256" key="6">
    <source>
        <dbReference type="ARBA" id="ARBA00023040"/>
    </source>
</evidence>
<dbReference type="Pfam" id="PF00001">
    <property type="entry name" value="7tm_1"/>
    <property type="match status" value="1"/>
</dbReference>
<evidence type="ECO:0000256" key="8">
    <source>
        <dbReference type="ARBA" id="ARBA00023157"/>
    </source>
</evidence>